<accession>X1KEY0</accession>
<organism evidence="1">
    <name type="scientific">marine sediment metagenome</name>
    <dbReference type="NCBI Taxonomy" id="412755"/>
    <lineage>
        <taxon>unclassified sequences</taxon>
        <taxon>metagenomes</taxon>
        <taxon>ecological metagenomes</taxon>
    </lineage>
</organism>
<dbReference type="SUPFAM" id="SSF47729">
    <property type="entry name" value="IHF-like DNA-binding proteins"/>
    <property type="match status" value="1"/>
</dbReference>
<reference evidence="1" key="1">
    <citation type="journal article" date="2014" name="Front. Microbiol.">
        <title>High frequency of phylogenetically diverse reductive dehalogenase-homologous genes in deep subseafloor sedimentary metagenomes.</title>
        <authorList>
            <person name="Kawai M."/>
            <person name="Futagami T."/>
            <person name="Toyoda A."/>
            <person name="Takaki Y."/>
            <person name="Nishi S."/>
            <person name="Hori S."/>
            <person name="Arai W."/>
            <person name="Tsubouchi T."/>
            <person name="Morono Y."/>
            <person name="Uchiyama I."/>
            <person name="Ito T."/>
            <person name="Fujiyama A."/>
            <person name="Inagaki F."/>
            <person name="Takami H."/>
        </authorList>
    </citation>
    <scope>NUCLEOTIDE SEQUENCE</scope>
    <source>
        <strain evidence="1">Expedition CK06-06</strain>
    </source>
</reference>
<dbReference type="InterPro" id="IPR000119">
    <property type="entry name" value="Hist_DNA-bd"/>
</dbReference>
<dbReference type="GO" id="GO:0003677">
    <property type="term" value="F:DNA binding"/>
    <property type="evidence" value="ECO:0007669"/>
    <property type="project" value="InterPro"/>
</dbReference>
<proteinExistence type="predicted"/>
<protein>
    <recommendedName>
        <fullName evidence="2">Integration host factor subunit beta</fullName>
    </recommendedName>
</protein>
<dbReference type="GO" id="GO:0030527">
    <property type="term" value="F:structural constituent of chromatin"/>
    <property type="evidence" value="ECO:0007669"/>
    <property type="project" value="InterPro"/>
</dbReference>
<sequence>MIKADLINKISKEMNISKQEAEAGVNLFFQTIKEAILRGEEIELRG</sequence>
<dbReference type="Gene3D" id="4.10.520.10">
    <property type="entry name" value="IHF-like DNA-binding proteins"/>
    <property type="match status" value="1"/>
</dbReference>
<dbReference type="Pfam" id="PF00216">
    <property type="entry name" value="Bac_DNA_binding"/>
    <property type="match status" value="1"/>
</dbReference>
<dbReference type="AlphaFoldDB" id="X1KEY0"/>
<evidence type="ECO:0000313" key="1">
    <source>
        <dbReference type="EMBL" id="GAH92190.1"/>
    </source>
</evidence>
<evidence type="ECO:0008006" key="2">
    <source>
        <dbReference type="Google" id="ProtNLM"/>
    </source>
</evidence>
<gene>
    <name evidence="1" type="ORF">S03H2_71580</name>
</gene>
<feature type="non-terminal residue" evidence="1">
    <location>
        <position position="46"/>
    </location>
</feature>
<comment type="caution">
    <text evidence="1">The sequence shown here is derived from an EMBL/GenBank/DDBJ whole genome shotgun (WGS) entry which is preliminary data.</text>
</comment>
<dbReference type="EMBL" id="BARU01047975">
    <property type="protein sequence ID" value="GAH92190.1"/>
    <property type="molecule type" value="Genomic_DNA"/>
</dbReference>
<name>X1KEY0_9ZZZZ</name>
<dbReference type="InterPro" id="IPR010992">
    <property type="entry name" value="IHF-like_DNA-bd_dom_sf"/>
</dbReference>